<protein>
    <submittedName>
        <fullName evidence="4">Unannotated protein</fullName>
    </submittedName>
</protein>
<dbReference type="SUPFAM" id="SSF52499">
    <property type="entry name" value="Isochorismatase-like hydrolases"/>
    <property type="match status" value="1"/>
</dbReference>
<evidence type="ECO:0000259" key="2">
    <source>
        <dbReference type="Pfam" id="PF00857"/>
    </source>
</evidence>
<gene>
    <name evidence="3" type="ORF">UFOPK2242_00992</name>
    <name evidence="4" type="ORF">UFOPK2996_01382</name>
</gene>
<accession>A0A6J6YFQ3</accession>
<evidence type="ECO:0000313" key="4">
    <source>
        <dbReference type="EMBL" id="CAB4806924.1"/>
    </source>
</evidence>
<dbReference type="InterPro" id="IPR050272">
    <property type="entry name" value="Isochorismatase-like_hydrls"/>
</dbReference>
<dbReference type="InterPro" id="IPR000868">
    <property type="entry name" value="Isochorismatase-like_dom"/>
</dbReference>
<dbReference type="InterPro" id="IPR036380">
    <property type="entry name" value="Isochorismatase-like_sf"/>
</dbReference>
<dbReference type="CDD" id="cd00431">
    <property type="entry name" value="cysteine_hydrolases"/>
    <property type="match status" value="1"/>
</dbReference>
<dbReference type="Pfam" id="PF00857">
    <property type="entry name" value="Isochorismatase"/>
    <property type="match status" value="1"/>
</dbReference>
<name>A0A6J6YFQ3_9ZZZZ</name>
<evidence type="ECO:0000256" key="1">
    <source>
        <dbReference type="ARBA" id="ARBA00022801"/>
    </source>
</evidence>
<dbReference type="PANTHER" id="PTHR43540">
    <property type="entry name" value="PEROXYUREIDOACRYLATE/UREIDOACRYLATE AMIDOHYDROLASE-RELATED"/>
    <property type="match status" value="1"/>
</dbReference>
<dbReference type="EMBL" id="CAEZWM010000123">
    <property type="protein sequence ID" value="CAB4661434.1"/>
    <property type="molecule type" value="Genomic_DNA"/>
</dbReference>
<dbReference type="AlphaFoldDB" id="A0A6J6YFQ3"/>
<dbReference type="GO" id="GO:0016787">
    <property type="term" value="F:hydrolase activity"/>
    <property type="evidence" value="ECO:0007669"/>
    <property type="project" value="UniProtKB-KW"/>
</dbReference>
<keyword evidence="1" id="KW-0378">Hydrolase</keyword>
<organism evidence="4">
    <name type="scientific">freshwater metagenome</name>
    <dbReference type="NCBI Taxonomy" id="449393"/>
    <lineage>
        <taxon>unclassified sequences</taxon>
        <taxon>metagenomes</taxon>
        <taxon>ecological metagenomes</taxon>
    </lineage>
</organism>
<evidence type="ECO:0000313" key="3">
    <source>
        <dbReference type="EMBL" id="CAB4661434.1"/>
    </source>
</evidence>
<sequence>MALDLTTLVAPTHTALVLQEVQNGVVGTPSALPALADSCRSVGLVPNCALLAKQARIAGIPVIHCTAETREDLRGANRNARLFMGVLKAPVRLLPGSSAVEVPDEIGVDPSDIVLPRYHGLGPMTGTQLDSILRNLGVTTIVGVGVSLNIGMTDFAFSAVNRGYQFVMPRDAVAGVPREYGESLIENSLAFVATLTTTKDLLNAWT</sequence>
<reference evidence="4" key="1">
    <citation type="submission" date="2020-05" db="EMBL/GenBank/DDBJ databases">
        <authorList>
            <person name="Chiriac C."/>
            <person name="Salcher M."/>
            <person name="Ghai R."/>
            <person name="Kavagutti S V."/>
        </authorList>
    </citation>
    <scope>NUCLEOTIDE SEQUENCE</scope>
</reference>
<dbReference type="Gene3D" id="3.40.50.850">
    <property type="entry name" value="Isochorismatase-like"/>
    <property type="match status" value="1"/>
</dbReference>
<dbReference type="EMBL" id="CAFAAH010000229">
    <property type="protein sequence ID" value="CAB4806924.1"/>
    <property type="molecule type" value="Genomic_DNA"/>
</dbReference>
<feature type="domain" description="Isochorismatase-like" evidence="2">
    <location>
        <begin position="14"/>
        <end position="199"/>
    </location>
</feature>
<proteinExistence type="predicted"/>